<dbReference type="GO" id="GO:0045892">
    <property type="term" value="P:negative regulation of DNA-templated transcription"/>
    <property type="evidence" value="ECO:0007669"/>
    <property type="project" value="TreeGrafter"/>
</dbReference>
<feature type="binding site" evidence="7">
    <location>
        <position position="139"/>
    </location>
    <ligand>
        <name>Zn(2+)</name>
        <dbReference type="ChEBI" id="CHEBI:29105"/>
    </ligand>
</feature>
<sequence>MKIWGEFMDVEKYLRKRRIKVTKARLNILDILSKSENAITVDNLFEKCRERNINVDLSTIYRSLELFENKKIVRKFDLGENKYSYAIMRKKHKHILECKICHKEVEIDCPMQQIEEIIKSKTGFVFEDEELDFKLNGICADCRKRKSSKN</sequence>
<keyword evidence="4" id="KW-0805">Transcription regulation</keyword>
<comment type="similarity">
    <text evidence="1">Belongs to the Fur family.</text>
</comment>
<feature type="binding site" evidence="7">
    <location>
        <position position="142"/>
    </location>
    <ligand>
        <name>Zn(2+)</name>
        <dbReference type="ChEBI" id="CHEBI:29105"/>
    </ligand>
</feature>
<feature type="binding site" evidence="8">
    <location>
        <position position="92"/>
    </location>
    <ligand>
        <name>Fe cation</name>
        <dbReference type="ChEBI" id="CHEBI:24875"/>
    </ligand>
</feature>
<reference evidence="9 11" key="1">
    <citation type="journal article" date="2015" name="Biotechnol. Bioeng.">
        <title>Genome sequence and phenotypic characterization of Caulobacter segnis.</title>
        <authorList>
            <person name="Patel S."/>
            <person name="Fletcher B."/>
            <person name="Scott D.C."/>
            <person name="Ely B."/>
        </authorList>
    </citation>
    <scope>NUCLEOTIDE SEQUENCE [LARGE SCALE GENOMIC DNA]</scope>
    <source>
        <strain evidence="9 11">PS02</strain>
    </source>
</reference>
<comment type="caution">
    <text evidence="9">The sequence shown here is derived from an EMBL/GenBank/DDBJ whole genome shotgun (WGS) entry which is preliminary data.</text>
</comment>
<evidence type="ECO:0000256" key="6">
    <source>
        <dbReference type="ARBA" id="ARBA00023163"/>
    </source>
</evidence>
<comment type="cofactor">
    <cofactor evidence="7">
        <name>Zn(2+)</name>
        <dbReference type="ChEBI" id="CHEBI:29105"/>
    </cofactor>
    <text evidence="7">Binds 1 zinc ion per subunit.</text>
</comment>
<dbReference type="SUPFAM" id="SSF46785">
    <property type="entry name" value="Winged helix' DNA-binding domain"/>
    <property type="match status" value="1"/>
</dbReference>
<evidence type="ECO:0000313" key="9">
    <source>
        <dbReference type="EMBL" id="OAA92815.1"/>
    </source>
</evidence>
<gene>
    <name evidence="9" type="primary">fur_1</name>
    <name evidence="10" type="ORF">CLCOS_31350</name>
    <name evidence="9" type="ORF">WX73_00699</name>
</gene>
<dbReference type="Gene3D" id="3.30.1490.190">
    <property type="match status" value="1"/>
</dbReference>
<dbReference type="CDD" id="cd07153">
    <property type="entry name" value="Fur_like"/>
    <property type="match status" value="1"/>
</dbReference>
<keyword evidence="3 7" id="KW-0862">Zinc</keyword>
<comment type="cofactor">
    <cofactor evidence="8">
        <name>Mn(2+)</name>
        <dbReference type="ChEBI" id="CHEBI:29035"/>
    </cofactor>
    <cofactor evidence="8">
        <name>Fe(2+)</name>
        <dbReference type="ChEBI" id="CHEBI:29033"/>
    </cofactor>
    <text evidence="8">Binds 1 Mn(2+) or Fe(2+) ion per subunit.</text>
</comment>
<evidence type="ECO:0000256" key="1">
    <source>
        <dbReference type="ARBA" id="ARBA00007957"/>
    </source>
</evidence>
<dbReference type="AlphaFoldDB" id="A0A162JAY9"/>
<keyword evidence="5" id="KW-0238">DNA-binding</keyword>
<dbReference type="InterPro" id="IPR036388">
    <property type="entry name" value="WH-like_DNA-bd_sf"/>
</dbReference>
<protein>
    <submittedName>
        <fullName evidence="9">Ferric uptake regulation protein</fullName>
    </submittedName>
</protein>
<feature type="binding site" evidence="7">
    <location>
        <position position="101"/>
    </location>
    <ligand>
        <name>Zn(2+)</name>
        <dbReference type="ChEBI" id="CHEBI:29105"/>
    </ligand>
</feature>
<dbReference type="GO" id="GO:0003700">
    <property type="term" value="F:DNA-binding transcription factor activity"/>
    <property type="evidence" value="ECO:0007669"/>
    <property type="project" value="InterPro"/>
</dbReference>
<dbReference type="Gene3D" id="1.10.10.10">
    <property type="entry name" value="Winged helix-like DNA-binding domain superfamily/Winged helix DNA-binding domain"/>
    <property type="match status" value="1"/>
</dbReference>
<keyword evidence="6" id="KW-0804">Transcription</keyword>
<keyword evidence="7" id="KW-0479">Metal-binding</keyword>
<keyword evidence="8" id="KW-0408">Iron</keyword>
<evidence type="ECO:0000313" key="11">
    <source>
        <dbReference type="Proteomes" id="UP000077384"/>
    </source>
</evidence>
<evidence type="ECO:0000256" key="2">
    <source>
        <dbReference type="ARBA" id="ARBA00022491"/>
    </source>
</evidence>
<evidence type="ECO:0000256" key="5">
    <source>
        <dbReference type="ARBA" id="ARBA00023125"/>
    </source>
</evidence>
<dbReference type="Proteomes" id="UP000093694">
    <property type="component" value="Unassembled WGS sequence"/>
</dbReference>
<dbReference type="Pfam" id="PF01475">
    <property type="entry name" value="FUR"/>
    <property type="match status" value="1"/>
</dbReference>
<dbReference type="InterPro" id="IPR043135">
    <property type="entry name" value="Fur_C"/>
</dbReference>
<dbReference type="InterPro" id="IPR036390">
    <property type="entry name" value="WH_DNA-bd_sf"/>
</dbReference>
<dbReference type="Proteomes" id="UP000077384">
    <property type="component" value="Unassembled WGS sequence"/>
</dbReference>
<reference evidence="10 12" key="2">
    <citation type="journal article" date="2016" name="Front. Microbiol.">
        <title>Industrial Acetogenic Biocatalysts: A Comparative Metabolic and Genomic Analysis.</title>
        <authorList>
            <person name="Bengelsdorf F."/>
            <person name="Poehlein A."/>
            <person name="Sonja S."/>
            <person name="Erz C."/>
            <person name="Hummel T."/>
            <person name="Hoffmeister S."/>
            <person name="Daniel R."/>
            <person name="Durre P."/>
        </authorList>
    </citation>
    <scope>NUCLEOTIDE SEQUENCE [LARGE SCALE GENOMIC DNA]</scope>
    <source>
        <strain evidence="10 12">PTA-10522</strain>
    </source>
</reference>
<proteinExistence type="inferred from homology"/>
<dbReference type="EMBL" id="LROR01000061">
    <property type="protein sequence ID" value="OBR92140.1"/>
    <property type="molecule type" value="Genomic_DNA"/>
</dbReference>
<evidence type="ECO:0000256" key="7">
    <source>
        <dbReference type="PIRSR" id="PIRSR602481-1"/>
    </source>
</evidence>
<evidence type="ECO:0000256" key="8">
    <source>
        <dbReference type="PIRSR" id="PIRSR602481-2"/>
    </source>
</evidence>
<evidence type="ECO:0000313" key="12">
    <source>
        <dbReference type="Proteomes" id="UP000093694"/>
    </source>
</evidence>
<evidence type="ECO:0000313" key="10">
    <source>
        <dbReference type="EMBL" id="OBR92140.1"/>
    </source>
</evidence>
<evidence type="ECO:0000256" key="3">
    <source>
        <dbReference type="ARBA" id="ARBA00022833"/>
    </source>
</evidence>
<keyword evidence="2" id="KW-0678">Repressor</keyword>
<organism evidence="9 11">
    <name type="scientific">Clostridium coskatii</name>
    <dbReference type="NCBI Taxonomy" id="1705578"/>
    <lineage>
        <taxon>Bacteria</taxon>
        <taxon>Bacillati</taxon>
        <taxon>Bacillota</taxon>
        <taxon>Clostridia</taxon>
        <taxon>Eubacteriales</taxon>
        <taxon>Clostridiaceae</taxon>
        <taxon>Clostridium</taxon>
    </lineage>
</organism>
<dbReference type="EMBL" id="LITQ01000017">
    <property type="protein sequence ID" value="OAA92815.1"/>
    <property type="molecule type" value="Genomic_DNA"/>
</dbReference>
<feature type="binding site" evidence="7">
    <location>
        <position position="98"/>
    </location>
    <ligand>
        <name>Zn(2+)</name>
        <dbReference type="ChEBI" id="CHEBI:29105"/>
    </ligand>
</feature>
<dbReference type="GO" id="GO:1900376">
    <property type="term" value="P:regulation of secondary metabolite biosynthetic process"/>
    <property type="evidence" value="ECO:0007669"/>
    <property type="project" value="TreeGrafter"/>
</dbReference>
<dbReference type="InterPro" id="IPR002481">
    <property type="entry name" value="FUR"/>
</dbReference>
<evidence type="ECO:0000256" key="4">
    <source>
        <dbReference type="ARBA" id="ARBA00023015"/>
    </source>
</evidence>
<accession>A0A162JAY9</accession>
<keyword evidence="12" id="KW-1185">Reference proteome</keyword>
<dbReference type="PATRIC" id="fig|1705578.3.peg.1084"/>
<dbReference type="GO" id="GO:0008270">
    <property type="term" value="F:zinc ion binding"/>
    <property type="evidence" value="ECO:0007669"/>
    <property type="project" value="TreeGrafter"/>
</dbReference>
<dbReference type="PANTHER" id="PTHR33202:SF8">
    <property type="entry name" value="PEROXIDE-RESPONSIVE REPRESSOR PERR"/>
    <property type="match status" value="1"/>
</dbReference>
<name>A0A162JAY9_9CLOT</name>
<dbReference type="GO" id="GO:0000976">
    <property type="term" value="F:transcription cis-regulatory region binding"/>
    <property type="evidence" value="ECO:0007669"/>
    <property type="project" value="TreeGrafter"/>
</dbReference>
<dbReference type="PANTHER" id="PTHR33202">
    <property type="entry name" value="ZINC UPTAKE REGULATION PROTEIN"/>
    <property type="match status" value="1"/>
</dbReference>